<name>A0A430UWN1_THESC</name>
<sequence>GVTRLDQALAQGLLNQEDHTAHLGEGEAGGWPPDLALFLFQEGRLVDRKGVNLPPPPAQAGCWSRGEVRYCGIRLEQGFLVAARSAEWVEAASDRLDRLLEVALPLALLLSFGAGYWLAGQALAPLDALTLKALELSARPDPKARL</sequence>
<comment type="caution">
    <text evidence="2">The sequence shown here is derived from an EMBL/GenBank/DDBJ whole genome shotgun (WGS) entry which is preliminary data.</text>
</comment>
<feature type="non-terminal residue" evidence="2">
    <location>
        <position position="1"/>
    </location>
</feature>
<dbReference type="EMBL" id="PEMJ01000268">
    <property type="protein sequence ID" value="RTI13730.1"/>
    <property type="molecule type" value="Genomic_DNA"/>
</dbReference>
<evidence type="ECO:0000256" key="1">
    <source>
        <dbReference type="SAM" id="Phobius"/>
    </source>
</evidence>
<gene>
    <name evidence="2" type="ORF">CSW27_08185</name>
</gene>
<evidence type="ECO:0000313" key="3">
    <source>
        <dbReference type="Proteomes" id="UP000287155"/>
    </source>
</evidence>
<evidence type="ECO:0000313" key="2">
    <source>
        <dbReference type="EMBL" id="RTI13730.1"/>
    </source>
</evidence>
<reference evidence="2 3" key="1">
    <citation type="journal article" date="2019" name="Extremophiles">
        <title>Biogeography of thermophiles and predominance of Thermus scotoductus in domestic water heaters.</title>
        <authorList>
            <person name="Wilpiszeski R.L."/>
            <person name="Zhang Z."/>
            <person name="House C.H."/>
        </authorList>
    </citation>
    <scope>NUCLEOTIDE SEQUENCE [LARGE SCALE GENOMIC DNA]</scope>
    <source>
        <strain evidence="2 3">14_S14</strain>
    </source>
</reference>
<organism evidence="2 3">
    <name type="scientific">Thermus scotoductus</name>
    <dbReference type="NCBI Taxonomy" id="37636"/>
    <lineage>
        <taxon>Bacteria</taxon>
        <taxon>Thermotogati</taxon>
        <taxon>Deinococcota</taxon>
        <taxon>Deinococci</taxon>
        <taxon>Thermales</taxon>
        <taxon>Thermaceae</taxon>
        <taxon>Thermus</taxon>
    </lineage>
</organism>
<dbReference type="AlphaFoldDB" id="A0A430UWN1"/>
<feature type="non-terminal residue" evidence="2">
    <location>
        <position position="146"/>
    </location>
</feature>
<keyword evidence="1" id="KW-1133">Transmembrane helix</keyword>
<keyword evidence="1" id="KW-0812">Transmembrane</keyword>
<dbReference type="Proteomes" id="UP000287155">
    <property type="component" value="Unassembled WGS sequence"/>
</dbReference>
<keyword evidence="1" id="KW-0472">Membrane</keyword>
<protein>
    <submittedName>
        <fullName evidence="2">Uncharacterized protein</fullName>
    </submittedName>
</protein>
<proteinExistence type="predicted"/>
<feature type="transmembrane region" description="Helical" evidence="1">
    <location>
        <begin position="99"/>
        <end position="119"/>
    </location>
</feature>
<accession>A0A430UWN1</accession>